<protein>
    <submittedName>
        <fullName evidence="1">Uncharacterized protein</fullName>
    </submittedName>
</protein>
<sequence length="106" mass="12464">MRSRRKQKEQQHDEEETYSPPTEEDGELLLGVDTSTCHSDNNNVNDDRGIDRLYEALLANTSADDDGADAQEDPDNDKRRRQRQVLRNKRTPTLRLHLQLKQYKNW</sequence>
<name>A0ACC0WYT0_9STRA</name>
<accession>A0ACC0WYT0</accession>
<gene>
    <name evidence="1" type="ORF">PsorP6_002012</name>
</gene>
<organism evidence="1 2">
    <name type="scientific">Peronosclerospora sorghi</name>
    <dbReference type="NCBI Taxonomy" id="230839"/>
    <lineage>
        <taxon>Eukaryota</taxon>
        <taxon>Sar</taxon>
        <taxon>Stramenopiles</taxon>
        <taxon>Oomycota</taxon>
        <taxon>Peronosporomycetes</taxon>
        <taxon>Peronosporales</taxon>
        <taxon>Peronosporaceae</taxon>
        <taxon>Peronosclerospora</taxon>
    </lineage>
</organism>
<reference evidence="1 2" key="1">
    <citation type="journal article" date="2022" name="bioRxiv">
        <title>The genome of the oomycete Peronosclerospora sorghi, a cosmopolitan pathogen of maize and sorghum, is inflated with dispersed pseudogenes.</title>
        <authorList>
            <person name="Fletcher K."/>
            <person name="Martin F."/>
            <person name="Isakeit T."/>
            <person name="Cavanaugh K."/>
            <person name="Magill C."/>
            <person name="Michelmore R."/>
        </authorList>
    </citation>
    <scope>NUCLEOTIDE SEQUENCE [LARGE SCALE GENOMIC DNA]</scope>
    <source>
        <strain evidence="1">P6</strain>
    </source>
</reference>
<keyword evidence="2" id="KW-1185">Reference proteome</keyword>
<dbReference type="EMBL" id="CM047580">
    <property type="protein sequence ID" value="KAI9923224.1"/>
    <property type="molecule type" value="Genomic_DNA"/>
</dbReference>
<dbReference type="Proteomes" id="UP001163321">
    <property type="component" value="Chromosome 1"/>
</dbReference>
<evidence type="ECO:0000313" key="1">
    <source>
        <dbReference type="EMBL" id="KAI9923224.1"/>
    </source>
</evidence>
<proteinExistence type="predicted"/>
<evidence type="ECO:0000313" key="2">
    <source>
        <dbReference type="Proteomes" id="UP001163321"/>
    </source>
</evidence>
<comment type="caution">
    <text evidence="1">The sequence shown here is derived from an EMBL/GenBank/DDBJ whole genome shotgun (WGS) entry which is preliminary data.</text>
</comment>